<reference evidence="3 4" key="1">
    <citation type="submission" date="2015-10" db="EMBL/GenBank/DDBJ databases">
        <title>Draft genomes sequences of Candida glabrata isolates 1A, 1B, 2A, 2B, 3A and 3B.</title>
        <authorList>
            <person name="Haavelsrud O.E."/>
            <person name="Gaustad P."/>
        </authorList>
    </citation>
    <scope>NUCLEOTIDE SEQUENCE [LARGE SCALE GENOMIC DNA]</scope>
    <source>
        <strain evidence="3">910700640</strain>
    </source>
</reference>
<dbReference type="SMART" id="SM00312">
    <property type="entry name" value="PX"/>
    <property type="match status" value="1"/>
</dbReference>
<dbReference type="CDD" id="cd06891">
    <property type="entry name" value="PX_Vps17p"/>
    <property type="match status" value="1"/>
</dbReference>
<dbReference type="InterPro" id="IPR014461">
    <property type="entry name" value="Retromer_complex_Vps17"/>
</dbReference>
<comment type="function">
    <text evidence="1">Component of the membrane-associated retromer complex which is essential in endosome-to-Golgi retrograde transport.</text>
</comment>
<dbReference type="VEuPathDB" id="FungiDB:GVI51_I07095"/>
<dbReference type="OMA" id="FYLGTME"/>
<dbReference type="InterPro" id="IPR001683">
    <property type="entry name" value="PX_dom"/>
</dbReference>
<dbReference type="GO" id="GO:0005829">
    <property type="term" value="C:cytosol"/>
    <property type="evidence" value="ECO:0007669"/>
    <property type="project" value="GOC"/>
</dbReference>
<protein>
    <recommendedName>
        <fullName evidence="1">Vacuolar protein sorting-associated protein 17</fullName>
    </recommendedName>
</protein>
<comment type="subunit">
    <text evidence="1">Component of the retromer complex.</text>
</comment>
<keyword evidence="1" id="KW-0653">Protein transport</keyword>
<dbReference type="CDD" id="cd07625">
    <property type="entry name" value="BAR_Vps17p"/>
    <property type="match status" value="1"/>
</dbReference>
<dbReference type="PANTHER" id="PTHR47433">
    <property type="entry name" value="VACUOLAR PROTEIN SORTING-ASSOCIATED PROTEIN 17"/>
    <property type="match status" value="1"/>
</dbReference>
<dbReference type="Gene3D" id="3.30.1520.10">
    <property type="entry name" value="Phox-like domain"/>
    <property type="match status" value="1"/>
</dbReference>
<dbReference type="GO" id="GO:0006886">
    <property type="term" value="P:intracellular protein transport"/>
    <property type="evidence" value="ECO:0007669"/>
    <property type="project" value="TreeGrafter"/>
</dbReference>
<accession>A0A0W0CKP5</accession>
<dbReference type="InterPro" id="IPR036871">
    <property type="entry name" value="PX_dom_sf"/>
</dbReference>
<dbReference type="Proteomes" id="UP000054886">
    <property type="component" value="Unassembled WGS sequence"/>
</dbReference>
<dbReference type="VEuPathDB" id="FungiDB:GWK60_I02761"/>
<dbReference type="GO" id="GO:0032266">
    <property type="term" value="F:phosphatidylinositol-3-phosphate binding"/>
    <property type="evidence" value="ECO:0007669"/>
    <property type="project" value="EnsemblFungi"/>
</dbReference>
<gene>
    <name evidence="3" type="ORF">AO440_002648</name>
</gene>
<dbReference type="InterPro" id="IPR037907">
    <property type="entry name" value="Vps17_PX"/>
</dbReference>
<feature type="region of interest" description="Disordered" evidence="2">
    <location>
        <begin position="1"/>
        <end position="75"/>
    </location>
</feature>
<dbReference type="PhylomeDB" id="A0A0W0CKP5"/>
<sequence length="535" mass="62541">MASAVPYDPEDEVDDILHNNPFEEPSNTNNHVDDIYTNDSHTTIETTKPDNAINDDEATQPKQMESEETKKKNAEKQQEILKKLIPERFEQKDKYNVVIKVIGLERVGSLSNKKENPTIIFEVNTNLPTFRKKNHKNVRKSLDEFRNLFKYLNATLSESFIPSLPAPFTNYGINTKEDYKKTVNNFQVWFFRLCANPLIIRNEELAFFIESDFDTYYPVNQYKSPVSGLKRKTMKQFAPPYDEYTELAEFRPLVKSIYSICDSIQERLLKASRARKLMVQDENLFGKCFEQIDDKNVLYKKYGRVMTAVGDIDSIIASMDMATFYDGLTWIVRDTYVVKEALTNRHFLMRELLNAQANTKNRQEQVRKTRTKRDSNPIKVEETTRNMKLAHQYEADVSQKLNRVTQNMLIERNEWLSWYDKWLKSCIRSYVLKRIEYERKKLALLERVRIDVRKADPRGGLSRLGRENVSDRTEVSQSLEGDSWAGERRIRNDNDLKKLLNTEFDETLERAEQKTNGETTLDARNAASLLGVTTF</sequence>
<dbReference type="OrthoDB" id="9976382at2759"/>
<organism evidence="3 4">
    <name type="scientific">Candida glabrata</name>
    <name type="common">Yeast</name>
    <name type="synonym">Torulopsis glabrata</name>
    <dbReference type="NCBI Taxonomy" id="5478"/>
    <lineage>
        <taxon>Eukaryota</taxon>
        <taxon>Fungi</taxon>
        <taxon>Dikarya</taxon>
        <taxon>Ascomycota</taxon>
        <taxon>Saccharomycotina</taxon>
        <taxon>Saccharomycetes</taxon>
        <taxon>Saccharomycetales</taxon>
        <taxon>Saccharomycetaceae</taxon>
        <taxon>Nakaseomyces</taxon>
    </lineage>
</organism>
<feature type="compositionally biased region" description="Basic and acidic residues" evidence="2">
    <location>
        <begin position="64"/>
        <end position="75"/>
    </location>
</feature>
<dbReference type="GO" id="GO:0042147">
    <property type="term" value="P:retrograde transport, endosome to Golgi"/>
    <property type="evidence" value="ECO:0007669"/>
    <property type="project" value="EnsemblFungi"/>
</dbReference>
<dbReference type="InterPro" id="IPR053055">
    <property type="entry name" value="VPS17"/>
</dbReference>
<evidence type="ECO:0000256" key="1">
    <source>
        <dbReference type="PIRNR" id="PIRNR011791"/>
    </source>
</evidence>
<dbReference type="Gene3D" id="1.20.1270.60">
    <property type="entry name" value="Arfaptin homology (AH) domain/BAR domain"/>
    <property type="match status" value="1"/>
</dbReference>
<evidence type="ECO:0000313" key="4">
    <source>
        <dbReference type="Proteomes" id="UP000054886"/>
    </source>
</evidence>
<dbReference type="VEuPathDB" id="FungiDB:CAGL0I07271g"/>
<dbReference type="Pfam" id="PF00787">
    <property type="entry name" value="PX"/>
    <property type="match status" value="1"/>
</dbReference>
<name>A0A0W0CKP5_CANGB</name>
<dbReference type="GO" id="GO:0030905">
    <property type="term" value="C:retromer, tubulation complex"/>
    <property type="evidence" value="ECO:0007669"/>
    <property type="project" value="EnsemblFungi"/>
</dbReference>
<dbReference type="AlphaFoldDB" id="A0A0W0CKP5"/>
<dbReference type="VEuPathDB" id="FungiDB:B1J91_I07271g"/>
<comment type="similarity">
    <text evidence="1">Belongs to the VPS17 family.</text>
</comment>
<feature type="compositionally biased region" description="Polar residues" evidence="2">
    <location>
        <begin position="37"/>
        <end position="46"/>
    </location>
</feature>
<dbReference type="GO" id="GO:0140318">
    <property type="term" value="F:protein transporter activity"/>
    <property type="evidence" value="ECO:0007669"/>
    <property type="project" value="EnsemblFungi"/>
</dbReference>
<evidence type="ECO:0000256" key="2">
    <source>
        <dbReference type="SAM" id="MobiDB-lite"/>
    </source>
</evidence>
<comment type="caution">
    <text evidence="3">The sequence shown here is derived from an EMBL/GenBank/DDBJ whole genome shotgun (WGS) entry which is preliminary data.</text>
</comment>
<evidence type="ECO:0000313" key="3">
    <source>
        <dbReference type="EMBL" id="KTB05130.1"/>
    </source>
</evidence>
<dbReference type="PANTHER" id="PTHR47433:SF1">
    <property type="entry name" value="VACUOLAR PROTEIN SORTING-ASSOCIATED PROTEIN 17"/>
    <property type="match status" value="1"/>
</dbReference>
<proteinExistence type="inferred from homology"/>
<dbReference type="PIRSF" id="PIRSF011791">
    <property type="entry name" value="Vps17"/>
    <property type="match status" value="1"/>
</dbReference>
<dbReference type="SUPFAM" id="SSF64268">
    <property type="entry name" value="PX domain"/>
    <property type="match status" value="1"/>
</dbReference>
<keyword evidence="1" id="KW-0813">Transport</keyword>
<dbReference type="InterPro" id="IPR027267">
    <property type="entry name" value="AH/BAR_dom_sf"/>
</dbReference>
<dbReference type="GO" id="GO:0005768">
    <property type="term" value="C:endosome"/>
    <property type="evidence" value="ECO:0007669"/>
    <property type="project" value="EnsemblFungi"/>
</dbReference>
<dbReference type="EMBL" id="LLZZ01000114">
    <property type="protein sequence ID" value="KTB05130.1"/>
    <property type="molecule type" value="Genomic_DNA"/>
</dbReference>